<evidence type="ECO:0000256" key="9">
    <source>
        <dbReference type="ARBA" id="ARBA00022723"/>
    </source>
</evidence>
<evidence type="ECO:0000256" key="10">
    <source>
        <dbReference type="ARBA" id="ARBA00022729"/>
    </source>
</evidence>
<evidence type="ECO:0000259" key="24">
    <source>
        <dbReference type="Pfam" id="PF22666"/>
    </source>
</evidence>
<dbReference type="GO" id="GO:0005576">
    <property type="term" value="C:extracellular region"/>
    <property type="evidence" value="ECO:0007669"/>
    <property type="project" value="UniProtKB-SubCell"/>
</dbReference>
<comment type="catalytic activity">
    <reaction evidence="1">
        <text>Hydrolysis of terminal, non-reducing beta-D-mannose residues in beta-D-mannosides.</text>
        <dbReference type="EC" id="3.2.1.25"/>
    </reaction>
</comment>
<dbReference type="CDD" id="cd13856">
    <property type="entry name" value="CuRO_1_Tv-LCC_like"/>
    <property type="match status" value="1"/>
</dbReference>
<dbReference type="Pfam" id="PF07732">
    <property type="entry name" value="Cu-oxidase_3"/>
    <property type="match status" value="1"/>
</dbReference>
<keyword evidence="13" id="KW-0325">Glycoprotein</keyword>
<name>A0A5N5QNU6_9AGAM</name>
<evidence type="ECO:0000259" key="23">
    <source>
        <dbReference type="Pfam" id="PF17786"/>
    </source>
</evidence>
<dbReference type="InterPro" id="IPR050887">
    <property type="entry name" value="Beta-mannosidase_GH2"/>
</dbReference>
<dbReference type="GO" id="GO:0006516">
    <property type="term" value="P:glycoprotein catabolic process"/>
    <property type="evidence" value="ECO:0007669"/>
    <property type="project" value="TreeGrafter"/>
</dbReference>
<keyword evidence="9" id="KW-0479">Metal-binding</keyword>
<feature type="domain" description="Beta-mannosidase Ig-fold" evidence="22">
    <location>
        <begin position="1428"/>
        <end position="1479"/>
    </location>
</feature>
<evidence type="ECO:0000313" key="26">
    <source>
        <dbReference type="Proteomes" id="UP000383932"/>
    </source>
</evidence>
<evidence type="ECO:0000259" key="18">
    <source>
        <dbReference type="Pfam" id="PF00394"/>
    </source>
</evidence>
<dbReference type="GO" id="GO:0005975">
    <property type="term" value="P:carbohydrate metabolic process"/>
    <property type="evidence" value="ECO:0007669"/>
    <property type="project" value="InterPro"/>
</dbReference>
<dbReference type="InterPro" id="IPR041625">
    <property type="entry name" value="Beta-mannosidase_Ig"/>
</dbReference>
<dbReference type="Pfam" id="PF00394">
    <property type="entry name" value="Cu-oxidase"/>
    <property type="match status" value="1"/>
</dbReference>
<dbReference type="InterPro" id="IPR008972">
    <property type="entry name" value="Cupredoxin"/>
</dbReference>
<dbReference type="InterPro" id="IPR001117">
    <property type="entry name" value="Cu-oxidase_2nd"/>
</dbReference>
<evidence type="ECO:0000256" key="16">
    <source>
        <dbReference type="ARBA" id="ARBA00041069"/>
    </source>
</evidence>
<evidence type="ECO:0000256" key="2">
    <source>
        <dbReference type="ARBA" id="ARBA00002075"/>
    </source>
</evidence>
<dbReference type="GO" id="GO:0004567">
    <property type="term" value="F:beta-mannosidase activity"/>
    <property type="evidence" value="ECO:0007669"/>
    <property type="project" value="UniProtKB-EC"/>
</dbReference>
<organism evidence="25 26">
    <name type="scientific">Ceratobasidium theobromae</name>
    <dbReference type="NCBI Taxonomy" id="1582974"/>
    <lineage>
        <taxon>Eukaryota</taxon>
        <taxon>Fungi</taxon>
        <taxon>Dikarya</taxon>
        <taxon>Basidiomycota</taxon>
        <taxon>Agaricomycotina</taxon>
        <taxon>Agaricomycetes</taxon>
        <taxon>Cantharellales</taxon>
        <taxon>Ceratobasidiaceae</taxon>
        <taxon>Ceratobasidium</taxon>
    </lineage>
</organism>
<protein>
    <recommendedName>
        <fullName evidence="16">Beta-mannosidase B</fullName>
        <ecNumber evidence="7">3.2.1.25</ecNumber>
    </recommendedName>
    <alternativeName>
        <fullName evidence="17">Mannanase B</fullName>
    </alternativeName>
</protein>
<dbReference type="InterPro" id="IPR017853">
    <property type="entry name" value="GH"/>
</dbReference>
<dbReference type="SUPFAM" id="SSF51445">
    <property type="entry name" value="(Trans)glycosidases"/>
    <property type="match status" value="1"/>
</dbReference>
<comment type="subunit">
    <text evidence="6">Homodimer.</text>
</comment>
<dbReference type="SUPFAM" id="SSF49785">
    <property type="entry name" value="Galactose-binding domain-like"/>
    <property type="match status" value="2"/>
</dbReference>
<comment type="similarity">
    <text evidence="15">Belongs to the glycosyl hydrolase 2 family. Beta-mannosidase B subfamily.</text>
</comment>
<dbReference type="OrthoDB" id="2866996at2759"/>
<comment type="similarity">
    <text evidence="5">Belongs to the multicopper oxidase family.</text>
</comment>
<evidence type="ECO:0000256" key="7">
    <source>
        <dbReference type="ARBA" id="ARBA00012754"/>
    </source>
</evidence>
<dbReference type="Gene3D" id="2.60.120.260">
    <property type="entry name" value="Galactose-binding domain-like"/>
    <property type="match status" value="1"/>
</dbReference>
<keyword evidence="12" id="KW-1015">Disulfide bond</keyword>
<evidence type="ECO:0000256" key="8">
    <source>
        <dbReference type="ARBA" id="ARBA00022525"/>
    </source>
</evidence>
<evidence type="ECO:0000256" key="5">
    <source>
        <dbReference type="ARBA" id="ARBA00010609"/>
    </source>
</evidence>
<dbReference type="InterPro" id="IPR054593">
    <property type="entry name" value="Beta-mannosidase-like_N2"/>
</dbReference>
<evidence type="ECO:0000256" key="14">
    <source>
        <dbReference type="ARBA" id="ARBA00023295"/>
    </source>
</evidence>
<dbReference type="CDD" id="cd13903">
    <property type="entry name" value="CuRO_3_Tv-LCC_like"/>
    <property type="match status" value="1"/>
</dbReference>
<keyword evidence="14" id="KW-0326">Glycosidase</keyword>
<evidence type="ECO:0000256" key="6">
    <source>
        <dbReference type="ARBA" id="ARBA00011738"/>
    </source>
</evidence>
<feature type="domain" description="Beta-mannosidase-like galactose-binding" evidence="24">
    <location>
        <begin position="635"/>
        <end position="732"/>
    </location>
</feature>
<dbReference type="Pfam" id="PF07731">
    <property type="entry name" value="Cu-oxidase_2"/>
    <property type="match status" value="1"/>
</dbReference>
<comment type="subcellular location">
    <subcellularLocation>
        <location evidence="3">Secreted</location>
    </subcellularLocation>
</comment>
<evidence type="ECO:0000256" key="12">
    <source>
        <dbReference type="ARBA" id="ARBA00023157"/>
    </source>
</evidence>
<feature type="domain" description="Mannosidase Ig/CBM-like" evidence="23">
    <location>
        <begin position="1324"/>
        <end position="1423"/>
    </location>
</feature>
<evidence type="ECO:0000259" key="19">
    <source>
        <dbReference type="Pfam" id="PF00703"/>
    </source>
</evidence>
<dbReference type="Proteomes" id="UP000383932">
    <property type="component" value="Unassembled WGS sequence"/>
</dbReference>
<dbReference type="EMBL" id="SSOP01000037">
    <property type="protein sequence ID" value="KAB5593442.1"/>
    <property type="molecule type" value="Genomic_DNA"/>
</dbReference>
<dbReference type="Pfam" id="PF22666">
    <property type="entry name" value="Glyco_hydro_2_N2"/>
    <property type="match status" value="2"/>
</dbReference>
<sequence length="1494" mass="167614">MLFLLLVVSSVFARVVRYDFDVENGQVAPDGVPRNAVLVNGQFPGPLVTANKGDIIQVAVKNKLTDPTMRRSTTIHWHGLVQRRTADEDGPAFVTQCPIAPQESYTYSIPLGDQSGTYWYHSHLSTQYVDGLRGPLVIFADPEDPYRDLYDYDDEKTVFTLADWYHTPSQAIIASGQVTRTRVRPDSCTINGKGRYAPLDVTATPDTLYTLKVERGKRYRLRVINASAVASFRFSVQGHKLTVIEADGVLTEPIEVDAFDILAGQRYSVILNADQAPNTYWINAPVTNVPDTDVQALLIYQDDSRSFRPPYGPYLKWHVSEDIIRYWQHRHGHGGRPGKNHHKSRSVMLGHSSLQYLGAGSVSPTQVELEVRKRQNDDTVVLDETRLIPLNNPGSPGGNRDADVVVPLNFGMDSDNGRWMINNISYVPPDVPTLLKILSDKDQVEPSDFTQGEHTVILPKDKVIEFNITGSPMLAITHPIHFHGHAFDVVQYGNSAPNYLNPPRRDVVGVTSAGVRIRFKTDNPGPWFLHCHIDWHLEEGFAMVFAEAPEAIKSGDQSIKPDPAWKKLCEEYGKLPKDSPARMHYPTFQTPDSQMSRKTLTLTDNWQWKQRNPSIPSVLDELTQHALLVDQDSNDTKSVWRNAVSSPSEIHVELLKAGLIPDPYKGFNEHKVQWVGKREWLYACSFDLSKEQLGDSVELEFEGLDTFCTAYLNGVEILKSENMFTPVTVSLAPLNDGATQFGGIVSSAQAIASELSSASLASTSKPKHALKQGANILLLHFKSALLEAEALESKYGKVRAGSCNLGLPNRVYVRKAQFGWRWDWGPELMTVGPYRPIHLHTFKTRIADVYANAQVSPAPELSCTLQVLPTFHGRIEDVSKVEVSLRDSSGGSTIRAETFNHGSKFEWKFDPDEVKLWWPVGYGQQTLYGLEIAALDKNGAKLDSATRRIGFRRVDLVQEPLKDVPGTTFLFQVNGVRIFIGGSNWIPADNFLTTITPERYRAWLELLKDGNQNMVRVWGGGVYEPDCFYDVCDELGILVWQDFQFACGQYPAHDEFVASVEAEAEANVKRLRNHPSLALWCGNNEDYQQVLQWGISTLPAIVIYEKVLPKVIEKLMGNDMPYHRGSPYGSVKKWDTADPTIGDIHQWEVWAGAGAPYQDWDIMGGRFVSEFGLPCLPDIRTIDHWLQDTGPSQRRVQSKAMQQHNKAGSHERRLAIYMNENFHMTSDLEAYAYLTQVMQSEGVSGAYRMWRREWKGRGKEYCAGVIVWQLNDCWPLRPKPAYYAIAREMRPWTVGIKRTVHKNRDNDRPRQFYEFGAFQSVGASIEVWGTNSTLVEKEAVVRLSCVDLDSEWTHVGEHRVVLLPNQTTEVLTIPCPCPPQLEVRPDEDADPLPTTSHSVIVSAVLVDATGVLARYADWPQPFRSYEIPDPGLEISVQGETVRVSVQRPAKAVVLSAEGNVRWSDNALDVMPGDPQMVTARGLCGGKVTAQWLTS</sequence>
<evidence type="ECO:0000313" key="25">
    <source>
        <dbReference type="EMBL" id="KAB5593442.1"/>
    </source>
</evidence>
<evidence type="ECO:0000259" key="21">
    <source>
        <dbReference type="Pfam" id="PF07732"/>
    </source>
</evidence>
<proteinExistence type="inferred from homology"/>
<evidence type="ECO:0000256" key="15">
    <source>
        <dbReference type="ARBA" id="ARBA00038429"/>
    </source>
</evidence>
<feature type="domain" description="Plastocyanin-like" evidence="21">
    <location>
        <begin position="22"/>
        <end position="140"/>
    </location>
</feature>
<dbReference type="UniPathway" id="UPA00280"/>
<dbReference type="InterPro" id="IPR006102">
    <property type="entry name" value="Ig-like_GH2"/>
</dbReference>
<gene>
    <name evidence="25" type="ORF">CTheo_3076</name>
</gene>
<dbReference type="PANTHER" id="PTHR43730">
    <property type="entry name" value="BETA-MANNOSIDASE"/>
    <property type="match status" value="1"/>
</dbReference>
<feature type="domain" description="Plastocyanin-like" evidence="18">
    <location>
        <begin position="155"/>
        <end position="295"/>
    </location>
</feature>
<dbReference type="SUPFAM" id="SSF49503">
    <property type="entry name" value="Cupredoxins"/>
    <property type="match status" value="3"/>
</dbReference>
<evidence type="ECO:0000259" key="20">
    <source>
        <dbReference type="Pfam" id="PF07731"/>
    </source>
</evidence>
<dbReference type="InterPro" id="IPR011707">
    <property type="entry name" value="Cu-oxidase-like_N"/>
</dbReference>
<reference evidence="25 26" key="1">
    <citation type="journal article" date="2019" name="Fungal Biol. Biotechnol.">
        <title>Draft genome sequence of fastidious pathogen Ceratobasidium theobromae, which causes vascular-streak dieback in Theobroma cacao.</title>
        <authorList>
            <person name="Ali S.S."/>
            <person name="Asman A."/>
            <person name="Shao J."/>
            <person name="Firmansyah A.P."/>
            <person name="Susilo A.W."/>
            <person name="Rosmana A."/>
            <person name="McMahon P."/>
            <person name="Junaid M."/>
            <person name="Guest D."/>
            <person name="Kheng T.Y."/>
            <person name="Meinhardt L.W."/>
            <person name="Bailey B.A."/>
        </authorList>
    </citation>
    <scope>NUCLEOTIDE SEQUENCE [LARGE SCALE GENOMIC DNA]</scope>
    <source>
        <strain evidence="25 26">CT2</strain>
    </source>
</reference>
<dbReference type="Gene3D" id="2.60.40.420">
    <property type="entry name" value="Cupredoxins - blue copper proteins"/>
    <property type="match status" value="3"/>
</dbReference>
<accession>A0A5N5QNU6</accession>
<keyword evidence="26" id="KW-1185">Reference proteome</keyword>
<dbReference type="FunFam" id="3.20.20.80:FF:000050">
    <property type="entry name" value="Beta-mannosidase B"/>
    <property type="match status" value="1"/>
</dbReference>
<evidence type="ECO:0000256" key="4">
    <source>
        <dbReference type="ARBA" id="ARBA00004740"/>
    </source>
</evidence>
<dbReference type="InterPro" id="IPR036156">
    <property type="entry name" value="Beta-gal/glucu_dom_sf"/>
</dbReference>
<evidence type="ECO:0000256" key="3">
    <source>
        <dbReference type="ARBA" id="ARBA00004613"/>
    </source>
</evidence>
<dbReference type="InterPro" id="IPR013783">
    <property type="entry name" value="Ig-like_fold"/>
</dbReference>
<keyword evidence="11" id="KW-0378">Hydrolase</keyword>
<dbReference type="InterPro" id="IPR008979">
    <property type="entry name" value="Galactose-bd-like_sf"/>
</dbReference>
<feature type="domain" description="Beta-mannosidase-like galactose-binding" evidence="24">
    <location>
        <begin position="767"/>
        <end position="835"/>
    </location>
</feature>
<evidence type="ECO:0000256" key="17">
    <source>
        <dbReference type="ARBA" id="ARBA00041614"/>
    </source>
</evidence>
<feature type="domain" description="Plastocyanin-like" evidence="20">
    <location>
        <begin position="426"/>
        <end position="550"/>
    </location>
</feature>
<feature type="domain" description="Glycoside hydrolase family 2 immunoglobulin-like beta-sandwich" evidence="19">
    <location>
        <begin position="844"/>
        <end position="952"/>
    </location>
</feature>
<dbReference type="Pfam" id="PF17753">
    <property type="entry name" value="Ig_mannosidase"/>
    <property type="match status" value="1"/>
</dbReference>
<evidence type="ECO:0000256" key="1">
    <source>
        <dbReference type="ARBA" id="ARBA00000829"/>
    </source>
</evidence>
<dbReference type="InterPro" id="IPR011706">
    <property type="entry name" value="Cu-oxidase_C"/>
</dbReference>
<keyword evidence="10" id="KW-0732">Signal</keyword>
<evidence type="ECO:0000256" key="11">
    <source>
        <dbReference type="ARBA" id="ARBA00022801"/>
    </source>
</evidence>
<dbReference type="Pfam" id="PF17786">
    <property type="entry name" value="Mannosidase_ig"/>
    <property type="match status" value="1"/>
</dbReference>
<dbReference type="SUPFAM" id="SSF49303">
    <property type="entry name" value="beta-Galactosidase/glucuronidase domain"/>
    <property type="match status" value="2"/>
</dbReference>
<dbReference type="Gene3D" id="2.60.40.10">
    <property type="entry name" value="Immunoglobulins"/>
    <property type="match status" value="1"/>
</dbReference>
<dbReference type="FunFam" id="2.60.40.420:FF:000045">
    <property type="entry name" value="Laccase 2"/>
    <property type="match status" value="1"/>
</dbReference>
<dbReference type="InterPro" id="IPR041447">
    <property type="entry name" value="Mannosidase_ig"/>
</dbReference>
<dbReference type="PROSITE" id="PS00079">
    <property type="entry name" value="MULTICOPPER_OXIDASE1"/>
    <property type="match status" value="1"/>
</dbReference>
<dbReference type="EC" id="3.2.1.25" evidence="7"/>
<dbReference type="Pfam" id="PF00703">
    <property type="entry name" value="Glyco_hydro_2"/>
    <property type="match status" value="1"/>
</dbReference>
<dbReference type="GO" id="GO:0016491">
    <property type="term" value="F:oxidoreductase activity"/>
    <property type="evidence" value="ECO:0007669"/>
    <property type="project" value="InterPro"/>
</dbReference>
<evidence type="ECO:0000256" key="13">
    <source>
        <dbReference type="ARBA" id="ARBA00023180"/>
    </source>
</evidence>
<comment type="caution">
    <text evidence="25">The sequence shown here is derived from an EMBL/GenBank/DDBJ whole genome shotgun (WGS) entry which is preliminary data.</text>
</comment>
<comment type="pathway">
    <text evidence="4">Glycan metabolism; N-glycan degradation.</text>
</comment>
<dbReference type="GO" id="GO:0005507">
    <property type="term" value="F:copper ion binding"/>
    <property type="evidence" value="ECO:0007669"/>
    <property type="project" value="InterPro"/>
</dbReference>
<comment type="function">
    <text evidence="2">Lignin degradation and detoxification of lignin-derived products.</text>
</comment>
<keyword evidence="8" id="KW-0964">Secreted</keyword>
<evidence type="ECO:0000259" key="22">
    <source>
        <dbReference type="Pfam" id="PF17753"/>
    </source>
</evidence>
<dbReference type="InterPro" id="IPR033138">
    <property type="entry name" value="Cu_oxidase_CS"/>
</dbReference>
<dbReference type="PANTHER" id="PTHR43730:SF1">
    <property type="entry name" value="BETA-MANNOSIDASE"/>
    <property type="match status" value="1"/>
</dbReference>
<dbReference type="Gene3D" id="3.20.20.80">
    <property type="entry name" value="Glycosidases"/>
    <property type="match status" value="1"/>
</dbReference>